<evidence type="ECO:0000256" key="6">
    <source>
        <dbReference type="PIRNR" id="PIRNR002859"/>
    </source>
</evidence>
<dbReference type="AlphaFoldDB" id="K6ZIR4"/>
<dbReference type="eggNOG" id="ENOG502ZAYY">
    <property type="taxonomic scope" value="Bacteria"/>
</dbReference>
<reference evidence="7 8" key="1">
    <citation type="journal article" date="2013" name="Genome Announc.">
        <title>Complete Genome Sequence of Glaciecola psychrophila Strain 170T.</title>
        <authorList>
            <person name="Yin J."/>
            <person name="Chen J."/>
            <person name="Liu G."/>
            <person name="Yu Y."/>
            <person name="Song L."/>
            <person name="Wang X."/>
            <person name="Qu X."/>
        </authorList>
    </citation>
    <scope>NUCLEOTIDE SEQUENCE [LARGE SCALE GENOMIC DNA]</scope>
    <source>
        <strain evidence="7 8">170</strain>
    </source>
</reference>
<proteinExistence type="predicted"/>
<dbReference type="HOGENOM" id="CLU_093762_0_0_6"/>
<evidence type="ECO:0000256" key="2">
    <source>
        <dbReference type="ARBA" id="ARBA00022729"/>
    </source>
</evidence>
<dbReference type="STRING" id="1129794.C427_0015"/>
<keyword evidence="6" id="KW-0998">Cell outer membrane</keyword>
<evidence type="ECO:0000313" key="8">
    <source>
        <dbReference type="Proteomes" id="UP000011864"/>
    </source>
</evidence>
<accession>K6ZIR4</accession>
<dbReference type="RefSeq" id="WP_007634733.1">
    <property type="nucleotide sequence ID" value="NC_020514.1"/>
</dbReference>
<organism evidence="7 8">
    <name type="scientific">Paraglaciecola psychrophila 170</name>
    <dbReference type="NCBI Taxonomy" id="1129794"/>
    <lineage>
        <taxon>Bacteria</taxon>
        <taxon>Pseudomonadati</taxon>
        <taxon>Pseudomonadota</taxon>
        <taxon>Gammaproteobacteria</taxon>
        <taxon>Alteromonadales</taxon>
        <taxon>Alteromonadaceae</taxon>
        <taxon>Paraglaciecola</taxon>
    </lineage>
</organism>
<dbReference type="EMBL" id="CP003837">
    <property type="protein sequence ID" value="AGH42127.1"/>
    <property type="molecule type" value="Genomic_DNA"/>
</dbReference>
<dbReference type="OrthoDB" id="9791439at2"/>
<dbReference type="PIRSF" id="PIRSF002859">
    <property type="entry name" value="Lipo_traT"/>
    <property type="match status" value="1"/>
</dbReference>
<dbReference type="Pfam" id="PF05818">
    <property type="entry name" value="TraT"/>
    <property type="match status" value="1"/>
</dbReference>
<evidence type="ECO:0000256" key="3">
    <source>
        <dbReference type="ARBA" id="ARBA00023136"/>
    </source>
</evidence>
<keyword evidence="3 6" id="KW-0472">Membrane</keyword>
<dbReference type="Proteomes" id="UP000011864">
    <property type="component" value="Chromosome"/>
</dbReference>
<sequence>MENITTQRIKQLKISVIAVTALILSGCAALHTSIAKKDLDVQTKFSTSIFVDPVPPEKRKIYLEVRSAVQEFDRNAFRTALIEQITSSGNGYSLVDSPSDAQYSMSVFVRNLEKASPSAASNYLKSGFEGVSAGAALSYATDGGYRNAAAGGIIGGLVSTTANALVKDVTYLLVADIQIKEKAAKGVIVRKDSKINAEISDDGASTQTMSEISNKKEYRTRVVTTANKANLELEEAQPLMFSKTAYTMASFFSLLYRGIKTAHQRYYLCPYI</sequence>
<keyword evidence="4" id="KW-0564">Palmitate</keyword>
<protein>
    <submittedName>
        <fullName evidence="7">TraT complement resistance</fullName>
    </submittedName>
</protein>
<dbReference type="KEGG" id="gps:C427_0015"/>
<keyword evidence="8" id="KW-1185">Reference proteome</keyword>
<evidence type="ECO:0000256" key="5">
    <source>
        <dbReference type="ARBA" id="ARBA00023288"/>
    </source>
</evidence>
<dbReference type="InterPro" id="IPR008874">
    <property type="entry name" value="TraT_complement-R"/>
</dbReference>
<keyword evidence="2" id="KW-0732">Signal</keyword>
<dbReference type="PATRIC" id="fig|1129794.4.peg.15"/>
<evidence type="ECO:0000313" key="7">
    <source>
        <dbReference type="EMBL" id="AGH42127.1"/>
    </source>
</evidence>
<comment type="subcellular location">
    <subcellularLocation>
        <location evidence="1">Cell outer membrane</location>
        <topology evidence="1">Lipid-anchor</topology>
    </subcellularLocation>
</comment>
<evidence type="ECO:0000256" key="4">
    <source>
        <dbReference type="ARBA" id="ARBA00023139"/>
    </source>
</evidence>
<gene>
    <name evidence="7" type="ORF">C427_0015</name>
</gene>
<evidence type="ECO:0000256" key="1">
    <source>
        <dbReference type="ARBA" id="ARBA00004459"/>
    </source>
</evidence>
<dbReference type="GO" id="GO:0009279">
    <property type="term" value="C:cell outer membrane"/>
    <property type="evidence" value="ECO:0007669"/>
    <property type="project" value="UniProtKB-SubCell"/>
</dbReference>
<keyword evidence="5" id="KW-0449">Lipoprotein</keyword>
<name>K6ZIR4_9ALTE</name>